<accession>A0A9Q8VAU2</accession>
<evidence type="ECO:0000259" key="4">
    <source>
        <dbReference type="Pfam" id="PF00704"/>
    </source>
</evidence>
<gene>
    <name evidence="5" type="ORF">JDV02_004426</name>
</gene>
<reference evidence="5" key="1">
    <citation type="submission" date="2021-11" db="EMBL/GenBank/DDBJ databases">
        <title>Purpureocillium_takamizusanense_genome.</title>
        <authorList>
            <person name="Nguyen N.-H."/>
        </authorList>
    </citation>
    <scope>NUCLEOTIDE SEQUENCE</scope>
    <source>
        <strain evidence="5">PT3</strain>
    </source>
</reference>
<dbReference type="PANTHER" id="PTHR47700">
    <property type="entry name" value="V CHITINASE, PUTATIVE (AFU_ORTHOLOGUE AFUA_6G13720)-RELATED"/>
    <property type="match status" value="1"/>
</dbReference>
<dbReference type="Proteomes" id="UP000829364">
    <property type="component" value="Chromosome 3"/>
</dbReference>
<dbReference type="InterPro" id="IPR017853">
    <property type="entry name" value="GH"/>
</dbReference>
<dbReference type="KEGG" id="ptkz:JDV02_004426"/>
<protein>
    <recommendedName>
        <fullName evidence="4">GH18 domain-containing protein</fullName>
    </recommendedName>
</protein>
<evidence type="ECO:0000256" key="2">
    <source>
        <dbReference type="ARBA" id="ARBA00023026"/>
    </source>
</evidence>
<dbReference type="OrthoDB" id="73875at2759"/>
<dbReference type="SUPFAM" id="SSF51445">
    <property type="entry name" value="(Trans)glycosidases"/>
    <property type="match status" value="1"/>
</dbReference>
<name>A0A9Q8VAU2_9HYPO</name>
<keyword evidence="2" id="KW-0843">Virulence</keyword>
<dbReference type="PANTHER" id="PTHR47700:SF2">
    <property type="entry name" value="CHITINASE"/>
    <property type="match status" value="1"/>
</dbReference>
<organism evidence="5 6">
    <name type="scientific">Purpureocillium takamizusanense</name>
    <dbReference type="NCBI Taxonomy" id="2060973"/>
    <lineage>
        <taxon>Eukaryota</taxon>
        <taxon>Fungi</taxon>
        <taxon>Dikarya</taxon>
        <taxon>Ascomycota</taxon>
        <taxon>Pezizomycotina</taxon>
        <taxon>Sordariomycetes</taxon>
        <taxon>Hypocreomycetidae</taxon>
        <taxon>Hypocreales</taxon>
        <taxon>Ophiocordycipitaceae</taxon>
        <taxon>Purpureocillium</taxon>
    </lineage>
</organism>
<feature type="region of interest" description="Disordered" evidence="3">
    <location>
        <begin position="1"/>
        <end position="26"/>
    </location>
</feature>
<dbReference type="GeneID" id="72066380"/>
<dbReference type="GO" id="GO:0005975">
    <property type="term" value="P:carbohydrate metabolic process"/>
    <property type="evidence" value="ECO:0007669"/>
    <property type="project" value="InterPro"/>
</dbReference>
<dbReference type="InterPro" id="IPR001223">
    <property type="entry name" value="Glyco_hydro18_cat"/>
</dbReference>
<dbReference type="AlphaFoldDB" id="A0A9Q8VAU2"/>
<proteinExistence type="predicted"/>
<evidence type="ECO:0000256" key="3">
    <source>
        <dbReference type="SAM" id="MobiDB-lite"/>
    </source>
</evidence>
<dbReference type="InterPro" id="IPR053214">
    <property type="entry name" value="LysM12-like"/>
</dbReference>
<dbReference type="EMBL" id="CP086356">
    <property type="protein sequence ID" value="UNI18137.1"/>
    <property type="molecule type" value="Genomic_DNA"/>
</dbReference>
<evidence type="ECO:0000256" key="1">
    <source>
        <dbReference type="ARBA" id="ARBA00022669"/>
    </source>
</evidence>
<dbReference type="GO" id="GO:0008061">
    <property type="term" value="F:chitin binding"/>
    <property type="evidence" value="ECO:0007669"/>
    <property type="project" value="UniProtKB-KW"/>
</dbReference>
<sequence>MSLAAPSTEPLSRAKPRSSEYQIRKTRQLTDDAVVPNVPPRAVREAIRSLRYPGAPVPPGDKADGSNYLALLTEVRKLLPAGKTLSISAPASFWYLKGFPIDRMEPLLDYIVYLMYDLHGQWDSGNLHSAPGCPAGNCLRSHVNWTETENALAMITKACVPTSKILLGRERLHGPNVYLPRRERFPRQEGAAASDFMFDHGKEYFKCNIREVVTCCTGCKSIPDYSCTQCLPPGECKITSPYDDALRLIHSTIEECPPDYSKAGMGPAKYRDIQWTLKEGKEDDFWAEIQAEVGIPKKKMPLSETGQYIYGFVTNSGCYYSRRDDANATLGDAHDDDGDGDEVMSGDRLVGRNVKKNCMGKGYWTGAPNVDGRVSEDDVTNPKDTVKKALDKSSGLVSDLASLALEVKSGMYKGDAADLVDAVAMPIYMIREGLDYMDTVVDMAKEIKEAEKKTLIVSLLSAVLFVVPALGEAIGTLGLASLGRALVAIGELGNTSLGIYSVVDNPKAAPIFIFGLVLSAKGVRDSNDVVKAAKARRAMPHQDIVGFSTKIAERLAQVDKVMSKGKGRLCASNMLRTTDGEKGYLQIFNSQGQAFLGNHAEKLQYIPERLAA</sequence>
<evidence type="ECO:0000313" key="5">
    <source>
        <dbReference type="EMBL" id="UNI18137.1"/>
    </source>
</evidence>
<dbReference type="Gene3D" id="3.20.20.80">
    <property type="entry name" value="Glycosidases"/>
    <property type="match status" value="1"/>
</dbReference>
<keyword evidence="6" id="KW-1185">Reference proteome</keyword>
<dbReference type="Pfam" id="PF00704">
    <property type="entry name" value="Glyco_hydro_18"/>
    <property type="match status" value="1"/>
</dbReference>
<evidence type="ECO:0000313" key="6">
    <source>
        <dbReference type="Proteomes" id="UP000829364"/>
    </source>
</evidence>
<feature type="domain" description="GH18" evidence="4">
    <location>
        <begin position="60"/>
        <end position="168"/>
    </location>
</feature>
<dbReference type="RefSeq" id="XP_047841618.1">
    <property type="nucleotide sequence ID" value="XM_047985641.1"/>
</dbReference>
<keyword evidence="1" id="KW-0147">Chitin-binding</keyword>